<reference evidence="1 2" key="1">
    <citation type="submission" date="2018-08" db="EMBL/GenBank/DDBJ databases">
        <title>Genomic Encyclopedia of Type Strains, Phase IV (KMG-IV): sequencing the most valuable type-strain genomes for metagenomic binning, comparative biology and taxonomic classification.</title>
        <authorList>
            <person name="Goeker M."/>
        </authorList>
    </citation>
    <scope>NUCLEOTIDE SEQUENCE [LARGE SCALE GENOMIC DNA]</scope>
    <source>
        <strain evidence="1 2">DSM 25527</strain>
    </source>
</reference>
<dbReference type="AlphaFoldDB" id="A0A397PIU9"/>
<dbReference type="Gene3D" id="3.40.50.1820">
    <property type="entry name" value="alpha/beta hydrolase"/>
    <property type="match status" value="1"/>
</dbReference>
<dbReference type="SUPFAM" id="SSF53474">
    <property type="entry name" value="alpha/beta-Hydrolases"/>
    <property type="match status" value="1"/>
</dbReference>
<evidence type="ECO:0008006" key="3">
    <source>
        <dbReference type="Google" id="ProtNLM"/>
    </source>
</evidence>
<dbReference type="EMBL" id="QXDC01000002">
    <property type="protein sequence ID" value="RIA45591.1"/>
    <property type="molecule type" value="Genomic_DNA"/>
</dbReference>
<name>A0A397PIU9_9SPHN</name>
<comment type="caution">
    <text evidence="1">The sequence shown here is derived from an EMBL/GenBank/DDBJ whole genome shotgun (WGS) entry which is preliminary data.</text>
</comment>
<organism evidence="1 2">
    <name type="scientific">Hephaestia caeni</name>
    <dbReference type="NCBI Taxonomy" id="645617"/>
    <lineage>
        <taxon>Bacteria</taxon>
        <taxon>Pseudomonadati</taxon>
        <taxon>Pseudomonadota</taxon>
        <taxon>Alphaproteobacteria</taxon>
        <taxon>Sphingomonadales</taxon>
        <taxon>Sphingomonadaceae</taxon>
        <taxon>Hephaestia</taxon>
    </lineage>
</organism>
<dbReference type="RefSeq" id="WP_119034120.1">
    <property type="nucleotide sequence ID" value="NZ_QXDC01000002.1"/>
</dbReference>
<evidence type="ECO:0000313" key="2">
    <source>
        <dbReference type="Proteomes" id="UP000266568"/>
    </source>
</evidence>
<protein>
    <recommendedName>
        <fullName evidence="3">Alpha/beta hydrolase</fullName>
    </recommendedName>
</protein>
<sequence>MIGRYDWAGGTEAMLRFGPATGPVVVLALPLFEEANRTRAFAVTMLRRLAERGVASVLPDLPGQGESLVPLHDMTILRMQEAYGGVVDHFDREGRTCYGAGIRSGALLDALGLLFGRWHFAPQDGASLLRELTRIKSVEIGKSLGECWYFEHAEKGVDPVPSVEIAGNVIAPDLLTDLSVKTPFDRSPGTAHRTLRLASDPGEADRKVEGTPLWRRSEPGNDHAFAQILAEDIVDWIATCER</sequence>
<dbReference type="InterPro" id="IPR029058">
    <property type="entry name" value="AB_hydrolase_fold"/>
</dbReference>
<evidence type="ECO:0000313" key="1">
    <source>
        <dbReference type="EMBL" id="RIA45591.1"/>
    </source>
</evidence>
<dbReference type="OrthoDB" id="7390151at2"/>
<gene>
    <name evidence="1" type="ORF">DFR49_0111</name>
</gene>
<dbReference type="Proteomes" id="UP000266568">
    <property type="component" value="Unassembled WGS sequence"/>
</dbReference>
<keyword evidence="2" id="KW-1185">Reference proteome</keyword>
<proteinExistence type="predicted"/>
<accession>A0A397PIU9</accession>